<dbReference type="STRING" id="8022.A0A060YFQ1"/>
<protein>
    <submittedName>
        <fullName evidence="1">Uncharacterized protein</fullName>
    </submittedName>
</protein>
<dbReference type="Gene3D" id="3.40.50.10300">
    <property type="entry name" value="CoaB-like"/>
    <property type="match status" value="1"/>
</dbReference>
<dbReference type="SUPFAM" id="SSF102645">
    <property type="entry name" value="CoaB-like"/>
    <property type="match status" value="1"/>
</dbReference>
<gene>
    <name evidence="1" type="ORF">GSONMT00038149001</name>
</gene>
<sequence>MVNQQALPNIGKVLMRYQAVKEARLLLPVEFSTLSEYLHHLKAAAQALRPIGSTAMFYLAAAVSDFYIPASEMPEHKIQSSNGPLQISMKMVPKMLSPLVDWAPQAFASSWRWTRPSCWTELGGHWTTGCGGQRTGHQTRKSTVVSGC</sequence>
<dbReference type="EMBL" id="FR908468">
    <property type="protein sequence ID" value="CDQ88224.1"/>
    <property type="molecule type" value="Genomic_DNA"/>
</dbReference>
<dbReference type="PaxDb" id="8022-A0A060YFQ1"/>
<organism evidence="1 2">
    <name type="scientific">Oncorhynchus mykiss</name>
    <name type="common">Rainbow trout</name>
    <name type="synonym">Salmo gairdneri</name>
    <dbReference type="NCBI Taxonomy" id="8022"/>
    <lineage>
        <taxon>Eukaryota</taxon>
        <taxon>Metazoa</taxon>
        <taxon>Chordata</taxon>
        <taxon>Craniata</taxon>
        <taxon>Vertebrata</taxon>
        <taxon>Euteleostomi</taxon>
        <taxon>Actinopterygii</taxon>
        <taxon>Neopterygii</taxon>
        <taxon>Teleostei</taxon>
        <taxon>Protacanthopterygii</taxon>
        <taxon>Salmoniformes</taxon>
        <taxon>Salmonidae</taxon>
        <taxon>Salmoninae</taxon>
        <taxon>Oncorhynchus</taxon>
    </lineage>
</organism>
<proteinExistence type="predicted"/>
<reference evidence="1" key="2">
    <citation type="submission" date="2014-03" db="EMBL/GenBank/DDBJ databases">
        <authorList>
            <person name="Genoscope - CEA"/>
        </authorList>
    </citation>
    <scope>NUCLEOTIDE SEQUENCE</scope>
</reference>
<accession>A0A060YFQ1</accession>
<name>A0A060YFQ1_ONCMY</name>
<dbReference type="Proteomes" id="UP000193380">
    <property type="component" value="Unassembled WGS sequence"/>
</dbReference>
<dbReference type="InterPro" id="IPR035929">
    <property type="entry name" value="CoaB-like_sf"/>
</dbReference>
<reference evidence="1" key="1">
    <citation type="journal article" date="2014" name="Nat. Commun.">
        <title>The rainbow trout genome provides novel insights into evolution after whole-genome duplication in vertebrates.</title>
        <authorList>
            <person name="Berthelot C."/>
            <person name="Brunet F."/>
            <person name="Chalopin D."/>
            <person name="Juanchich A."/>
            <person name="Bernard M."/>
            <person name="Noel B."/>
            <person name="Bento P."/>
            <person name="Da Silva C."/>
            <person name="Labadie K."/>
            <person name="Alberti A."/>
            <person name="Aury J.M."/>
            <person name="Louis A."/>
            <person name="Dehais P."/>
            <person name="Bardou P."/>
            <person name="Montfort J."/>
            <person name="Klopp C."/>
            <person name="Cabau C."/>
            <person name="Gaspin C."/>
            <person name="Thorgaard G.H."/>
            <person name="Boussaha M."/>
            <person name="Quillet E."/>
            <person name="Guyomard R."/>
            <person name="Galiana D."/>
            <person name="Bobe J."/>
            <person name="Volff J.N."/>
            <person name="Genet C."/>
            <person name="Wincker P."/>
            <person name="Jaillon O."/>
            <person name="Roest Crollius H."/>
            <person name="Guiguen Y."/>
        </authorList>
    </citation>
    <scope>NUCLEOTIDE SEQUENCE [LARGE SCALE GENOMIC DNA]</scope>
</reference>
<evidence type="ECO:0000313" key="2">
    <source>
        <dbReference type="Proteomes" id="UP000193380"/>
    </source>
</evidence>
<dbReference type="AlphaFoldDB" id="A0A060YFQ1"/>
<evidence type="ECO:0000313" key="1">
    <source>
        <dbReference type="EMBL" id="CDQ88224.1"/>
    </source>
</evidence>